<dbReference type="PANTHER" id="PTHR40076">
    <property type="entry name" value="MEMBRANE PROTEIN-RELATED"/>
    <property type="match status" value="1"/>
</dbReference>
<feature type="transmembrane region" description="Helical" evidence="1">
    <location>
        <begin position="61"/>
        <end position="86"/>
    </location>
</feature>
<evidence type="ECO:0008006" key="4">
    <source>
        <dbReference type="Google" id="ProtNLM"/>
    </source>
</evidence>
<keyword evidence="1" id="KW-0812">Transmembrane</keyword>
<gene>
    <name evidence="2" type="ORF">ALO_01619</name>
</gene>
<dbReference type="EMBL" id="AFGF01000015">
    <property type="protein sequence ID" value="EGO65716.1"/>
    <property type="molecule type" value="Genomic_DNA"/>
</dbReference>
<keyword evidence="3" id="KW-1185">Reference proteome</keyword>
<feature type="transmembrane region" description="Helical" evidence="1">
    <location>
        <begin position="28"/>
        <end position="49"/>
    </location>
</feature>
<feature type="transmembrane region" description="Helical" evidence="1">
    <location>
        <begin position="206"/>
        <end position="235"/>
    </location>
</feature>
<accession>F7NE61</accession>
<dbReference type="AlphaFoldDB" id="F7NE61"/>
<dbReference type="RefSeq" id="WP_004092113.1">
    <property type="nucleotide sequence ID" value="NZ_AFGF01000015.1"/>
</dbReference>
<reference evidence="2 3" key="1">
    <citation type="journal article" date="2011" name="EMBO J.">
        <title>Structural diversity of bacterial flagellar motors.</title>
        <authorList>
            <person name="Chen S."/>
            <person name="Beeby M."/>
            <person name="Murphy G.E."/>
            <person name="Leadbetter J.R."/>
            <person name="Hendrixson D.R."/>
            <person name="Briegel A."/>
            <person name="Li Z."/>
            <person name="Shi J."/>
            <person name="Tocheva E.I."/>
            <person name="Muller A."/>
            <person name="Dobro M.J."/>
            <person name="Jensen G.J."/>
        </authorList>
    </citation>
    <scope>NUCLEOTIDE SEQUENCE [LARGE SCALE GENOMIC DNA]</scope>
    <source>
        <strain evidence="2 3">DSM 6540</strain>
    </source>
</reference>
<keyword evidence="1" id="KW-1133">Transmembrane helix</keyword>
<feature type="transmembrane region" description="Helical" evidence="1">
    <location>
        <begin position="175"/>
        <end position="200"/>
    </location>
</feature>
<dbReference type="PANTHER" id="PTHR40076:SF1">
    <property type="entry name" value="MEMBRANE PROTEIN"/>
    <property type="match status" value="1"/>
</dbReference>
<proteinExistence type="predicted"/>
<protein>
    <recommendedName>
        <fullName evidence="4">Glycerophosphoryl diester phosphodiesterase membrane domain-containing protein</fullName>
    </recommendedName>
</protein>
<dbReference type="InterPro" id="IPR010380">
    <property type="entry name" value="DUF975"/>
</dbReference>
<organism evidence="2 3">
    <name type="scientific">Acetonema longum DSM 6540</name>
    <dbReference type="NCBI Taxonomy" id="1009370"/>
    <lineage>
        <taxon>Bacteria</taxon>
        <taxon>Bacillati</taxon>
        <taxon>Bacillota</taxon>
        <taxon>Negativicutes</taxon>
        <taxon>Acetonemataceae</taxon>
        <taxon>Acetonema</taxon>
    </lineage>
</organism>
<comment type="caution">
    <text evidence="2">The sequence shown here is derived from an EMBL/GenBank/DDBJ whole genome shotgun (WGS) entry which is preliminary data.</text>
</comment>
<name>F7NE61_9FIRM</name>
<sequence length="258" mass="28976">MVSLTEKELSLSVIIRYSVRIFIKEFKFLIAASLAFTVLVLVSMFLLMFLTTQLVQAAPVLAILVFIMMMVLFTLIPTYQMILVTLKLNSRIQDVKVSLGQLLKESYAKLFPVYGGVLLMVVYLLLWGLLLIIPGIYKTYKYILAPSSMILKSLSAREAIHYSQTLTAGRWWKTLLSFLLPFLPMMALSVLCQLVALWGGNPWQNMALFTGLIVSWLTGVLQYSIIAVITFVLFINYDSQGKAVRTAEAIEAPENSAV</sequence>
<dbReference type="Proteomes" id="UP000003240">
    <property type="component" value="Unassembled WGS sequence"/>
</dbReference>
<keyword evidence="1" id="KW-0472">Membrane</keyword>
<evidence type="ECO:0000256" key="1">
    <source>
        <dbReference type="SAM" id="Phobius"/>
    </source>
</evidence>
<feature type="transmembrane region" description="Helical" evidence="1">
    <location>
        <begin position="107"/>
        <end position="133"/>
    </location>
</feature>
<evidence type="ECO:0000313" key="3">
    <source>
        <dbReference type="Proteomes" id="UP000003240"/>
    </source>
</evidence>
<evidence type="ECO:0000313" key="2">
    <source>
        <dbReference type="EMBL" id="EGO65716.1"/>
    </source>
</evidence>